<evidence type="ECO:0000313" key="2">
    <source>
        <dbReference type="EnsemblPlants" id="QL05p056994:mrna"/>
    </source>
</evidence>
<dbReference type="InterPro" id="IPR053151">
    <property type="entry name" value="RNase_H-like"/>
</dbReference>
<keyword evidence="3" id="KW-1185">Reference proteome</keyword>
<dbReference type="PANTHER" id="PTHR47723:SF19">
    <property type="entry name" value="POLYNUCLEOTIDYL TRANSFERASE, RIBONUCLEASE H-LIKE SUPERFAMILY PROTEIN"/>
    <property type="match status" value="1"/>
</dbReference>
<dbReference type="InterPro" id="IPR002156">
    <property type="entry name" value="RNaseH_domain"/>
</dbReference>
<dbReference type="Gramene" id="QL05p056994:mrna">
    <property type="protein sequence ID" value="QL05p056994:mrna"/>
    <property type="gene ID" value="QL05p056994"/>
</dbReference>
<organism evidence="2 3">
    <name type="scientific">Quercus lobata</name>
    <name type="common">Valley oak</name>
    <dbReference type="NCBI Taxonomy" id="97700"/>
    <lineage>
        <taxon>Eukaryota</taxon>
        <taxon>Viridiplantae</taxon>
        <taxon>Streptophyta</taxon>
        <taxon>Embryophyta</taxon>
        <taxon>Tracheophyta</taxon>
        <taxon>Spermatophyta</taxon>
        <taxon>Magnoliopsida</taxon>
        <taxon>eudicotyledons</taxon>
        <taxon>Gunneridae</taxon>
        <taxon>Pentapetalae</taxon>
        <taxon>rosids</taxon>
        <taxon>fabids</taxon>
        <taxon>Fagales</taxon>
        <taxon>Fagaceae</taxon>
        <taxon>Quercus</taxon>
    </lineage>
</organism>
<dbReference type="CDD" id="cd06222">
    <property type="entry name" value="RNase_H_like"/>
    <property type="match status" value="1"/>
</dbReference>
<dbReference type="InterPro" id="IPR012337">
    <property type="entry name" value="RNaseH-like_sf"/>
</dbReference>
<dbReference type="AlphaFoldDB" id="A0A7N2LQE5"/>
<proteinExistence type="predicted"/>
<accession>A0A7N2LQE5</accession>
<dbReference type="Pfam" id="PF13456">
    <property type="entry name" value="RVT_3"/>
    <property type="match status" value="1"/>
</dbReference>
<dbReference type="EnsemblPlants" id="QL05p056994:mrna">
    <property type="protein sequence ID" value="QL05p056994:mrna"/>
    <property type="gene ID" value="QL05p056994"/>
</dbReference>
<evidence type="ECO:0000313" key="3">
    <source>
        <dbReference type="Proteomes" id="UP000594261"/>
    </source>
</evidence>
<dbReference type="InterPro" id="IPR044730">
    <property type="entry name" value="RNase_H-like_dom_plant"/>
</dbReference>
<dbReference type="Gene3D" id="3.30.420.10">
    <property type="entry name" value="Ribonuclease H-like superfamily/Ribonuclease H"/>
    <property type="match status" value="1"/>
</dbReference>
<dbReference type="GO" id="GO:0004523">
    <property type="term" value="F:RNA-DNA hybrid ribonuclease activity"/>
    <property type="evidence" value="ECO:0007669"/>
    <property type="project" value="InterPro"/>
</dbReference>
<dbReference type="PANTHER" id="PTHR47723">
    <property type="entry name" value="OS05G0353850 PROTEIN"/>
    <property type="match status" value="1"/>
</dbReference>
<dbReference type="SUPFAM" id="SSF53098">
    <property type="entry name" value="Ribonuclease H-like"/>
    <property type="match status" value="1"/>
</dbReference>
<evidence type="ECO:0000259" key="1">
    <source>
        <dbReference type="Pfam" id="PF13456"/>
    </source>
</evidence>
<dbReference type="InParanoid" id="A0A7N2LQE5"/>
<sequence length="128" mass="14428">MHPKLQYRTTITTLAGWKPTPFPFLTLNTDGSAKGNTGHAGAGGIIRDHWGNWIRGFSINIGITHSMMAELWAIREGLKFAWSLSWSDLGWSKLITFGGKLMGVLTCWQRKEQSNRSVKFSMTLVLRF</sequence>
<reference evidence="2 3" key="1">
    <citation type="journal article" date="2016" name="G3 (Bethesda)">
        <title>First Draft Assembly and Annotation of the Genome of a California Endemic Oak Quercus lobata Nee (Fagaceae).</title>
        <authorList>
            <person name="Sork V.L."/>
            <person name="Fitz-Gibbon S.T."/>
            <person name="Puiu D."/>
            <person name="Crepeau M."/>
            <person name="Gugger P.F."/>
            <person name="Sherman R."/>
            <person name="Stevens K."/>
            <person name="Langley C.H."/>
            <person name="Pellegrini M."/>
            <person name="Salzberg S.L."/>
        </authorList>
    </citation>
    <scope>NUCLEOTIDE SEQUENCE [LARGE SCALE GENOMIC DNA]</scope>
    <source>
        <strain evidence="2 3">cv. SW786</strain>
    </source>
</reference>
<name>A0A7N2LQE5_QUELO</name>
<dbReference type="InterPro" id="IPR036397">
    <property type="entry name" value="RNaseH_sf"/>
</dbReference>
<protein>
    <recommendedName>
        <fullName evidence="1">RNase H type-1 domain-containing protein</fullName>
    </recommendedName>
</protein>
<reference evidence="2" key="2">
    <citation type="submission" date="2021-01" db="UniProtKB">
        <authorList>
            <consortium name="EnsemblPlants"/>
        </authorList>
    </citation>
    <scope>IDENTIFICATION</scope>
</reference>
<feature type="domain" description="RNase H type-1" evidence="1">
    <location>
        <begin position="28"/>
        <end position="89"/>
    </location>
</feature>
<dbReference type="Proteomes" id="UP000594261">
    <property type="component" value="Chromosome 5"/>
</dbReference>
<dbReference type="GO" id="GO:0003676">
    <property type="term" value="F:nucleic acid binding"/>
    <property type="evidence" value="ECO:0007669"/>
    <property type="project" value="InterPro"/>
</dbReference>
<dbReference type="EMBL" id="LRBV02000005">
    <property type="status" value="NOT_ANNOTATED_CDS"/>
    <property type="molecule type" value="Genomic_DNA"/>
</dbReference>